<keyword evidence="8" id="KW-1185">Reference proteome</keyword>
<evidence type="ECO:0000256" key="5">
    <source>
        <dbReference type="SAM" id="MobiDB-lite"/>
    </source>
</evidence>
<evidence type="ECO:0008006" key="9">
    <source>
        <dbReference type="Google" id="ProtNLM"/>
    </source>
</evidence>
<name>A0A6A5BS45_NAEFO</name>
<dbReference type="GO" id="GO:0032588">
    <property type="term" value="C:trans-Golgi network membrane"/>
    <property type="evidence" value="ECO:0007669"/>
    <property type="project" value="TreeGrafter"/>
</dbReference>
<evidence type="ECO:0000256" key="3">
    <source>
        <dbReference type="ARBA" id="ARBA00022989"/>
    </source>
</evidence>
<dbReference type="GO" id="GO:0055038">
    <property type="term" value="C:recycling endosome membrane"/>
    <property type="evidence" value="ECO:0007669"/>
    <property type="project" value="TreeGrafter"/>
</dbReference>
<dbReference type="RefSeq" id="XP_044564720.1">
    <property type="nucleotide sequence ID" value="XM_044702026.1"/>
</dbReference>
<dbReference type="VEuPathDB" id="AmoebaDB:NfTy_048990"/>
<dbReference type="OMA" id="HKNSARY"/>
<dbReference type="VEuPathDB" id="AmoebaDB:FDP41_001160"/>
<sequence length="243" mass="26777">MNYVKGLFSKKNQEEVHQEDDESDANESPQEEQEQEQVKKRVKNFPPCYPIVYHSFSACGKKKYLAFMGLIAYFAYILLTLFNAAGLIIGLVSSKLSDYIGGIAIAGAIALFFPVIGFFAQYWLHYGACSHKNSARYVLAFISYIVGILFSLFMAIGVPSAGGCGLVSALWLLTKIGDTFSVVFSFVMAAAWALNVVYQIIIVILLYRHFNEEGSSIGRAKDQIVAFFARRSLSNAVSGVVGN</sequence>
<dbReference type="GeneID" id="68108378"/>
<dbReference type="AlphaFoldDB" id="A0A6A5BS45"/>
<feature type="transmembrane region" description="Helical" evidence="6">
    <location>
        <begin position="70"/>
        <end position="93"/>
    </location>
</feature>
<dbReference type="PANTHER" id="PTHR10687">
    <property type="entry name" value="SECRETORY CARRIER-ASSOCIATED MEMBRANE PROTEIN SCAMP"/>
    <property type="match status" value="1"/>
</dbReference>
<keyword evidence="3 6" id="KW-1133">Transmembrane helix</keyword>
<protein>
    <recommendedName>
        <fullName evidence="9">Secretory carrier membrane protein</fullName>
    </recommendedName>
</protein>
<accession>A0A6A5BS45</accession>
<evidence type="ECO:0000313" key="8">
    <source>
        <dbReference type="Proteomes" id="UP000444721"/>
    </source>
</evidence>
<evidence type="ECO:0000256" key="2">
    <source>
        <dbReference type="ARBA" id="ARBA00022692"/>
    </source>
</evidence>
<comment type="subcellular location">
    <subcellularLocation>
        <location evidence="1">Membrane</location>
        <topology evidence="1">Multi-pass membrane protein</topology>
    </subcellularLocation>
</comment>
<feature type="compositionally biased region" description="Acidic residues" evidence="5">
    <location>
        <begin position="17"/>
        <end position="35"/>
    </location>
</feature>
<dbReference type="GO" id="GO:0015031">
    <property type="term" value="P:protein transport"/>
    <property type="evidence" value="ECO:0007669"/>
    <property type="project" value="InterPro"/>
</dbReference>
<keyword evidence="4 6" id="KW-0472">Membrane</keyword>
<comment type="caution">
    <text evidence="7">The sequence shown here is derived from an EMBL/GenBank/DDBJ whole genome shotgun (WGS) entry which is preliminary data.</text>
</comment>
<feature type="transmembrane region" description="Helical" evidence="6">
    <location>
        <begin position="99"/>
        <end position="125"/>
    </location>
</feature>
<proteinExistence type="predicted"/>
<organism evidence="7 8">
    <name type="scientific">Naegleria fowleri</name>
    <name type="common">Brain eating amoeba</name>
    <dbReference type="NCBI Taxonomy" id="5763"/>
    <lineage>
        <taxon>Eukaryota</taxon>
        <taxon>Discoba</taxon>
        <taxon>Heterolobosea</taxon>
        <taxon>Tetramitia</taxon>
        <taxon>Eutetramitia</taxon>
        <taxon>Vahlkampfiidae</taxon>
        <taxon>Naegleria</taxon>
    </lineage>
</organism>
<dbReference type="EMBL" id="VFQX01000022">
    <property type="protein sequence ID" value="KAF0980007.1"/>
    <property type="molecule type" value="Genomic_DNA"/>
</dbReference>
<dbReference type="OrthoDB" id="242866at2759"/>
<dbReference type="Proteomes" id="UP000444721">
    <property type="component" value="Unassembled WGS sequence"/>
</dbReference>
<evidence type="ECO:0000256" key="4">
    <source>
        <dbReference type="ARBA" id="ARBA00023136"/>
    </source>
</evidence>
<evidence type="ECO:0000313" key="7">
    <source>
        <dbReference type="EMBL" id="KAF0980007.1"/>
    </source>
</evidence>
<keyword evidence="2 6" id="KW-0812">Transmembrane</keyword>
<evidence type="ECO:0000256" key="1">
    <source>
        <dbReference type="ARBA" id="ARBA00004141"/>
    </source>
</evidence>
<dbReference type="VEuPathDB" id="AmoebaDB:NF0018870"/>
<feature type="transmembrane region" description="Helical" evidence="6">
    <location>
        <begin position="137"/>
        <end position="162"/>
    </location>
</feature>
<dbReference type="PANTHER" id="PTHR10687:SF2">
    <property type="entry name" value="SECRETORY CARRIER-ASSOCIATED MEMBRANE PROTEIN"/>
    <property type="match status" value="1"/>
</dbReference>
<evidence type="ECO:0000256" key="6">
    <source>
        <dbReference type="SAM" id="Phobius"/>
    </source>
</evidence>
<dbReference type="Pfam" id="PF04144">
    <property type="entry name" value="SCAMP"/>
    <property type="match status" value="1"/>
</dbReference>
<feature type="region of interest" description="Disordered" evidence="5">
    <location>
        <begin position="1"/>
        <end position="37"/>
    </location>
</feature>
<feature type="transmembrane region" description="Helical" evidence="6">
    <location>
        <begin position="182"/>
        <end position="207"/>
    </location>
</feature>
<dbReference type="InterPro" id="IPR007273">
    <property type="entry name" value="SCAMP"/>
</dbReference>
<reference evidence="7 8" key="1">
    <citation type="journal article" date="2019" name="Sci. Rep.">
        <title>Nanopore sequencing improves the draft genome of the human pathogenic amoeba Naegleria fowleri.</title>
        <authorList>
            <person name="Liechti N."/>
            <person name="Schurch N."/>
            <person name="Bruggmann R."/>
            <person name="Wittwer M."/>
        </authorList>
    </citation>
    <scope>NUCLEOTIDE SEQUENCE [LARGE SCALE GENOMIC DNA]</scope>
    <source>
        <strain evidence="7 8">ATCC 30894</strain>
    </source>
</reference>
<gene>
    <name evidence="7" type="ORF">FDP41_001160</name>
</gene>